<protein>
    <recommendedName>
        <fullName evidence="4">Beta-lactamase-related domain-containing protein</fullName>
    </recommendedName>
</protein>
<dbReference type="AlphaFoldDB" id="S0KRH0"/>
<dbReference type="Gene3D" id="3.40.710.10">
    <property type="entry name" value="DD-peptidase/beta-lactamase superfamily"/>
    <property type="match status" value="1"/>
</dbReference>
<dbReference type="STRING" id="1140003.OMY_01487"/>
<dbReference type="PANTHER" id="PTHR46825">
    <property type="entry name" value="D-ALANYL-D-ALANINE-CARBOXYPEPTIDASE/ENDOPEPTIDASE AMPH"/>
    <property type="match status" value="1"/>
</dbReference>
<name>S0KRH0_9ENTE</name>
<dbReference type="InterPro" id="IPR050491">
    <property type="entry name" value="AmpC-like"/>
</dbReference>
<dbReference type="InterPro" id="IPR012338">
    <property type="entry name" value="Beta-lactam/transpept-like"/>
</dbReference>
<dbReference type="SUPFAM" id="SSF56601">
    <property type="entry name" value="beta-lactamase/transpeptidase-like"/>
    <property type="match status" value="1"/>
</dbReference>
<keyword evidence="3" id="KW-0732">Signal</keyword>
<dbReference type="Proteomes" id="UP000015961">
    <property type="component" value="Unassembled WGS sequence"/>
</dbReference>
<dbReference type="InterPro" id="IPR001466">
    <property type="entry name" value="Beta-lactam-related"/>
</dbReference>
<comment type="subcellular location">
    <subcellularLocation>
        <location evidence="1">Membrane</location>
    </subcellularLocation>
</comment>
<evidence type="ECO:0000259" key="4">
    <source>
        <dbReference type="Pfam" id="PF00144"/>
    </source>
</evidence>
<feature type="signal peptide" evidence="3">
    <location>
        <begin position="1"/>
        <end position="22"/>
    </location>
</feature>
<evidence type="ECO:0000256" key="2">
    <source>
        <dbReference type="ARBA" id="ARBA00023136"/>
    </source>
</evidence>
<dbReference type="RefSeq" id="WP_016185933.1">
    <property type="nucleotide sequence ID" value="NZ_ASWO01000005.1"/>
</dbReference>
<accession>S0KRH0</accession>
<reference evidence="5 6" key="1">
    <citation type="submission" date="2013-03" db="EMBL/GenBank/DDBJ databases">
        <title>The Genome Sequence of Enterococcus sulfureus ATCC_49903 (PacBio/Illumina hybrid assembly).</title>
        <authorList>
            <consortium name="The Broad Institute Genomics Platform"/>
            <consortium name="The Broad Institute Genome Sequencing Center for Infectious Disease"/>
            <person name="Earl A."/>
            <person name="Russ C."/>
            <person name="Gilmore M."/>
            <person name="Surin D."/>
            <person name="Walker B."/>
            <person name="Young S."/>
            <person name="Zeng Q."/>
            <person name="Gargeya S."/>
            <person name="Fitzgerald M."/>
            <person name="Haas B."/>
            <person name="Abouelleil A."/>
            <person name="Allen A.W."/>
            <person name="Alvarado L."/>
            <person name="Arachchi H.M."/>
            <person name="Berlin A.M."/>
            <person name="Chapman S.B."/>
            <person name="Gainer-Dewar J."/>
            <person name="Goldberg J."/>
            <person name="Griggs A."/>
            <person name="Gujja S."/>
            <person name="Hansen M."/>
            <person name="Howarth C."/>
            <person name="Imamovic A."/>
            <person name="Ireland A."/>
            <person name="Larimer J."/>
            <person name="McCowan C."/>
            <person name="Murphy C."/>
            <person name="Pearson M."/>
            <person name="Poon T.W."/>
            <person name="Priest M."/>
            <person name="Roberts A."/>
            <person name="Saif S."/>
            <person name="Shea T."/>
            <person name="Sisk P."/>
            <person name="Sykes S."/>
            <person name="Wortman J."/>
            <person name="Nusbaum C."/>
            <person name="Birren B."/>
        </authorList>
    </citation>
    <scope>NUCLEOTIDE SEQUENCE [LARGE SCALE GENOMIC DNA]</scope>
    <source>
        <strain evidence="5 6">ATCC 49903</strain>
    </source>
</reference>
<evidence type="ECO:0000256" key="1">
    <source>
        <dbReference type="ARBA" id="ARBA00004370"/>
    </source>
</evidence>
<keyword evidence="2" id="KW-0472">Membrane</keyword>
<dbReference type="eggNOG" id="COG1680">
    <property type="taxonomic scope" value="Bacteria"/>
</dbReference>
<dbReference type="GO" id="GO:0016020">
    <property type="term" value="C:membrane"/>
    <property type="evidence" value="ECO:0007669"/>
    <property type="project" value="UniProtKB-SubCell"/>
</dbReference>
<evidence type="ECO:0000313" key="6">
    <source>
        <dbReference type="Proteomes" id="UP000015961"/>
    </source>
</evidence>
<dbReference type="PATRIC" id="fig|1140003.3.peg.1438"/>
<sequence length="354" mass="40740">MKKLRWFIICLACALFPLPIHADTSVLSPSNSFEQQGATYDQWLKDAHFIGTALVVKQHHVLLYKGYGFQNKAAFIKNSIETHYEIGSIQKAFTAALIGQLIDQKQLSFTTKLATFYPQIPHSQEITIKEMLDMVSGLHLSKKPKHQESETALLDYYVAHTTFSHPKQFVYSPINYHLLAGIIQQLTHQSYWEALQKKLILPYHLTSISYFTNWLNEPQHSQSYKQTTFDPYGELIPFSTDTYEKELGTGNIDMTINDLYTFYTLLFQGQLLSPKTKTTMLAPLYKETYVGGQYNYLNYYRARGEIAQQQTLALFTPAMDNVVILMSNNREDDTQMSSISSIFSDMIHQTIQFK</sequence>
<feature type="domain" description="Beta-lactamase-related" evidence="4">
    <location>
        <begin position="46"/>
        <end position="329"/>
    </location>
</feature>
<organism evidence="5 6">
    <name type="scientific">Enterococcus sulfureus ATCC 49903</name>
    <dbReference type="NCBI Taxonomy" id="1140003"/>
    <lineage>
        <taxon>Bacteria</taxon>
        <taxon>Bacillati</taxon>
        <taxon>Bacillota</taxon>
        <taxon>Bacilli</taxon>
        <taxon>Lactobacillales</taxon>
        <taxon>Enterococcaceae</taxon>
        <taxon>Enterococcus</taxon>
    </lineage>
</organism>
<dbReference type="PANTHER" id="PTHR46825:SF11">
    <property type="entry name" value="PENICILLIN-BINDING PROTEIN 4"/>
    <property type="match status" value="1"/>
</dbReference>
<dbReference type="Pfam" id="PF00144">
    <property type="entry name" value="Beta-lactamase"/>
    <property type="match status" value="1"/>
</dbReference>
<feature type="chain" id="PRO_5004498739" description="Beta-lactamase-related domain-containing protein" evidence="3">
    <location>
        <begin position="23"/>
        <end position="354"/>
    </location>
</feature>
<evidence type="ECO:0000256" key="3">
    <source>
        <dbReference type="SAM" id="SignalP"/>
    </source>
</evidence>
<proteinExistence type="predicted"/>
<dbReference type="EMBL" id="ASWO01000005">
    <property type="protein sequence ID" value="EOT83473.1"/>
    <property type="molecule type" value="Genomic_DNA"/>
</dbReference>
<comment type="caution">
    <text evidence="5">The sequence shown here is derived from an EMBL/GenBank/DDBJ whole genome shotgun (WGS) entry which is preliminary data.</text>
</comment>
<dbReference type="OrthoDB" id="2151402at2"/>
<keyword evidence="6" id="KW-1185">Reference proteome</keyword>
<gene>
    <name evidence="5" type="ORF">I573_01193</name>
</gene>
<evidence type="ECO:0000313" key="5">
    <source>
        <dbReference type="EMBL" id="EOT83473.1"/>
    </source>
</evidence>